<feature type="compositionally biased region" description="Polar residues" evidence="9">
    <location>
        <begin position="142"/>
        <end position="156"/>
    </location>
</feature>
<dbReference type="SUPFAM" id="SSF109604">
    <property type="entry name" value="HD-domain/PDEase-like"/>
    <property type="match status" value="1"/>
</dbReference>
<dbReference type="Proteomes" id="UP001497623">
    <property type="component" value="Unassembled WGS sequence"/>
</dbReference>
<keyword evidence="12" id="KW-1185">Reference proteome</keyword>
<dbReference type="EC" id="3.1.4.-" evidence="8"/>
<evidence type="ECO:0000256" key="3">
    <source>
        <dbReference type="ARBA" id="ARBA00022723"/>
    </source>
</evidence>
<evidence type="ECO:0000256" key="9">
    <source>
        <dbReference type="SAM" id="MobiDB-lite"/>
    </source>
</evidence>
<keyword evidence="4 8" id="KW-0378">Hydrolase</keyword>
<dbReference type="EMBL" id="CAXKWB010001257">
    <property type="protein sequence ID" value="CAL4063774.1"/>
    <property type="molecule type" value="Genomic_DNA"/>
</dbReference>
<protein>
    <recommendedName>
        <fullName evidence="8">Phosphodiesterase</fullName>
        <ecNumber evidence="8">3.1.4.-</ecNumber>
    </recommendedName>
</protein>
<gene>
    <name evidence="11" type="ORF">MNOR_LOCUS3629</name>
</gene>
<comment type="caution">
    <text evidence="11">The sequence shown here is derived from an EMBL/GenBank/DDBJ whole genome shotgun (WGS) entry which is preliminary data.</text>
</comment>
<dbReference type="FunFam" id="3.30.450.40:FF:000007">
    <property type="entry name" value="Phosphodiesterase"/>
    <property type="match status" value="1"/>
</dbReference>
<evidence type="ECO:0000256" key="4">
    <source>
        <dbReference type="ARBA" id="ARBA00022801"/>
    </source>
</evidence>
<evidence type="ECO:0000256" key="2">
    <source>
        <dbReference type="ARBA" id="ARBA00022535"/>
    </source>
</evidence>
<dbReference type="SMART" id="SM00065">
    <property type="entry name" value="GAF"/>
    <property type="match status" value="1"/>
</dbReference>
<evidence type="ECO:0000256" key="8">
    <source>
        <dbReference type="RuleBase" id="RU363067"/>
    </source>
</evidence>
<comment type="similarity">
    <text evidence="1 8">Belongs to the cyclic nucleotide phosphodiesterase family.</text>
</comment>
<feature type="binding site" evidence="6">
    <location>
        <begin position="554"/>
        <end position="558"/>
    </location>
    <ligand>
        <name>AMP</name>
        <dbReference type="ChEBI" id="CHEBI:456215"/>
    </ligand>
</feature>
<evidence type="ECO:0000256" key="7">
    <source>
        <dbReference type="PIRSR" id="PIRSR623088-3"/>
    </source>
</evidence>
<dbReference type="FunFam" id="1.10.1300.10:FF:000003">
    <property type="entry name" value="Phosphodiesterase"/>
    <property type="match status" value="1"/>
</dbReference>
<dbReference type="InterPro" id="IPR036971">
    <property type="entry name" value="PDEase_catalytic_dom_sf"/>
</dbReference>
<dbReference type="InterPro" id="IPR002073">
    <property type="entry name" value="PDEase_catalytic_dom"/>
</dbReference>
<feature type="domain" description="PDEase" evidence="10">
    <location>
        <begin position="476"/>
        <end position="802"/>
    </location>
</feature>
<organism evidence="11 12">
    <name type="scientific">Meganyctiphanes norvegica</name>
    <name type="common">Northern krill</name>
    <name type="synonym">Thysanopoda norvegica</name>
    <dbReference type="NCBI Taxonomy" id="48144"/>
    <lineage>
        <taxon>Eukaryota</taxon>
        <taxon>Metazoa</taxon>
        <taxon>Ecdysozoa</taxon>
        <taxon>Arthropoda</taxon>
        <taxon>Crustacea</taxon>
        <taxon>Multicrustacea</taxon>
        <taxon>Malacostraca</taxon>
        <taxon>Eumalacostraca</taxon>
        <taxon>Eucarida</taxon>
        <taxon>Euphausiacea</taxon>
        <taxon>Euphausiidae</taxon>
        <taxon>Meganyctiphanes</taxon>
    </lineage>
</organism>
<dbReference type="CDD" id="cd00077">
    <property type="entry name" value="HDc"/>
    <property type="match status" value="1"/>
</dbReference>
<dbReference type="Pfam" id="PF01590">
    <property type="entry name" value="GAF"/>
    <property type="match status" value="1"/>
</dbReference>
<dbReference type="PROSITE" id="PS00126">
    <property type="entry name" value="PDEASE_I_1"/>
    <property type="match status" value="1"/>
</dbReference>
<dbReference type="PANTHER" id="PTHR11347">
    <property type="entry name" value="CYCLIC NUCLEOTIDE PHOSPHODIESTERASE"/>
    <property type="match status" value="1"/>
</dbReference>
<evidence type="ECO:0000259" key="10">
    <source>
        <dbReference type="PROSITE" id="PS51845"/>
    </source>
</evidence>
<feature type="binding site" evidence="7">
    <location>
        <position position="597"/>
    </location>
    <ligand>
        <name>Zn(2+)</name>
        <dbReference type="ChEBI" id="CHEBI:29105"/>
        <label>2</label>
    </ligand>
</feature>
<dbReference type="Pfam" id="PF00233">
    <property type="entry name" value="PDEase_I"/>
    <property type="match status" value="1"/>
</dbReference>
<evidence type="ECO:0000256" key="5">
    <source>
        <dbReference type="PIRSR" id="PIRSR623088-1"/>
    </source>
</evidence>
<dbReference type="InterPro" id="IPR029016">
    <property type="entry name" value="GAF-like_dom_sf"/>
</dbReference>
<dbReference type="InterPro" id="IPR003018">
    <property type="entry name" value="GAF"/>
</dbReference>
<sequence length="830" mass="93556">MEVDVATTEGVGSSGAAAPVVADVAPPAGDLDPLSLLQLVANLHDQDAQSLQVKINKFLVEKCGASMAFLLLVSDDEEELQVHVVGDTKLSTPIKVPVKNNSFTRALVSRQVMTLQDISPAHREDIWRLLGLETNGHRNGRLPSSLQQASTSNKLTNGRAPGEGARKKCDENKVTEGPTRKDGMVHRDSTSYLGRIKYHGGDHGGAERTHPVKKHSGTWPLLTVIPESLMCVPISRPERDTAQVLVCLLDKKTHSNFTQRDEAIVRECFKYTIGVLLNTLAYERERQARTQCQSLLTVAKNLFIHLDDLPVLLKEVMTEARNLTGAERCSLFLLEQNQLVAKVFDGEKKKKADEEVRLPMDQGIAGQVATTGQLLNIRDAYSHPLFYRGFDQATGFKTRNILCFPIKEDNEVIGVAELCNKSTGSHFTAFDEEIATAFSIYCGISISHSLLYKKATDTQYRNKLSNELMMFHMKVTSEEVAKLVEVNVPEPNDFHGDFCSFKYFPRNLAVNGTPLAVISMMDTLGMIQRWRISKETLARFTLMVRKGYRDPPYHNWLHAFSVTHFTFLLLHNLSLTNQGTLDDLEAFALFVASMCHDLDHRGTTNSFQVASNSVLASLYSSEGSVMERHHLAQAMCILNTEDCNILETLSQEDYTRCLDLLRDIILATDLAHHLRIVNELREVANTGYDKKNPRHHQLLLCLSMTAADLSDQTKDWQSSKHVAELIYKEFFTQGDLEKAMGNEPVEMMDRDKAFIPELQLGFLDEVAVPVYQILAQMFSDAKEPYENILTSRRKWNRLHDIYKRRKHNSTSSLEIFEDDSLEEELLREEL</sequence>
<comment type="cofactor">
    <cofactor evidence="8">
        <name>a divalent metal cation</name>
        <dbReference type="ChEBI" id="CHEBI:60240"/>
    </cofactor>
    <text evidence="8">Binds 2 divalent metal cations per subunit. Site 1 may preferentially bind zinc ions, while site 2 has a preference for magnesium and/or manganese ions.</text>
</comment>
<evidence type="ECO:0000313" key="12">
    <source>
        <dbReference type="Proteomes" id="UP001497623"/>
    </source>
</evidence>
<dbReference type="Gene3D" id="3.30.450.40">
    <property type="match status" value="2"/>
</dbReference>
<feature type="compositionally biased region" description="Basic and acidic residues" evidence="9">
    <location>
        <begin position="164"/>
        <end position="186"/>
    </location>
</feature>
<reference evidence="11 12" key="1">
    <citation type="submission" date="2024-05" db="EMBL/GenBank/DDBJ databases">
        <authorList>
            <person name="Wallberg A."/>
        </authorList>
    </citation>
    <scope>NUCLEOTIDE SEQUENCE [LARGE SCALE GENOMIC DNA]</scope>
</reference>
<evidence type="ECO:0000256" key="1">
    <source>
        <dbReference type="ARBA" id="ARBA00007648"/>
    </source>
</evidence>
<keyword evidence="3 7" id="KW-0479">Metal-binding</keyword>
<dbReference type="PROSITE" id="PS51845">
    <property type="entry name" value="PDEASE_I_2"/>
    <property type="match status" value="1"/>
</dbReference>
<accession>A0AAV2PSX3</accession>
<feature type="region of interest" description="Disordered" evidence="9">
    <location>
        <begin position="138"/>
        <end position="186"/>
    </location>
</feature>
<feature type="binding site" evidence="7">
    <location>
        <position position="597"/>
    </location>
    <ligand>
        <name>Zn(2+)</name>
        <dbReference type="ChEBI" id="CHEBI:29105"/>
        <label>1</label>
    </ligand>
</feature>
<proteinExistence type="inferred from homology"/>
<feature type="binding site" evidence="6">
    <location>
        <position position="708"/>
    </location>
    <ligand>
        <name>AMP</name>
        <dbReference type="ChEBI" id="CHEBI:456215"/>
    </ligand>
</feature>
<feature type="binding site" evidence="6">
    <location>
        <position position="597"/>
    </location>
    <ligand>
        <name>AMP</name>
        <dbReference type="ChEBI" id="CHEBI:456215"/>
    </ligand>
</feature>
<dbReference type="PRINTS" id="PR00387">
    <property type="entry name" value="PDIESTERASE1"/>
</dbReference>
<evidence type="ECO:0000256" key="6">
    <source>
        <dbReference type="PIRSR" id="PIRSR623088-2"/>
    </source>
</evidence>
<feature type="binding site" evidence="7">
    <location>
        <position position="708"/>
    </location>
    <ligand>
        <name>Zn(2+)</name>
        <dbReference type="ChEBI" id="CHEBI:29105"/>
        <label>1</label>
    </ligand>
</feature>
<dbReference type="AlphaFoldDB" id="A0AAV2PSX3"/>
<dbReference type="SMART" id="SM00471">
    <property type="entry name" value="HDc"/>
    <property type="match status" value="1"/>
</dbReference>
<keyword evidence="2" id="KW-0140">cGMP</keyword>
<feature type="binding site" evidence="7">
    <location>
        <position position="596"/>
    </location>
    <ligand>
        <name>Zn(2+)</name>
        <dbReference type="ChEBI" id="CHEBI:29105"/>
        <label>1</label>
    </ligand>
</feature>
<dbReference type="SUPFAM" id="SSF55781">
    <property type="entry name" value="GAF domain-like"/>
    <property type="match status" value="2"/>
</dbReference>
<feature type="binding site" evidence="6">
    <location>
        <position position="759"/>
    </location>
    <ligand>
        <name>AMP</name>
        <dbReference type="ChEBI" id="CHEBI:456215"/>
    </ligand>
</feature>
<dbReference type="GO" id="GO:0004114">
    <property type="term" value="F:3',5'-cyclic-nucleotide phosphodiesterase activity"/>
    <property type="evidence" value="ECO:0007669"/>
    <property type="project" value="InterPro"/>
</dbReference>
<dbReference type="InterPro" id="IPR023174">
    <property type="entry name" value="PDEase_CS"/>
</dbReference>
<name>A0AAV2PSX3_MEGNR</name>
<dbReference type="GO" id="GO:0007165">
    <property type="term" value="P:signal transduction"/>
    <property type="evidence" value="ECO:0007669"/>
    <property type="project" value="InterPro"/>
</dbReference>
<feature type="binding site" evidence="7">
    <location>
        <position position="558"/>
    </location>
    <ligand>
        <name>Zn(2+)</name>
        <dbReference type="ChEBI" id="CHEBI:29105"/>
        <label>1</label>
    </ligand>
</feature>
<dbReference type="Gene3D" id="1.10.1300.10">
    <property type="entry name" value="3'5'-cyclic nucleotide phosphodiesterase, catalytic domain"/>
    <property type="match status" value="1"/>
</dbReference>
<feature type="active site" description="Proton donor" evidence="5">
    <location>
        <position position="554"/>
    </location>
</feature>
<dbReference type="InterPro" id="IPR003607">
    <property type="entry name" value="HD/PDEase_dom"/>
</dbReference>
<dbReference type="GO" id="GO:0046872">
    <property type="term" value="F:metal ion binding"/>
    <property type="evidence" value="ECO:0007669"/>
    <property type="project" value="UniProtKB-KW"/>
</dbReference>
<evidence type="ECO:0000313" key="11">
    <source>
        <dbReference type="EMBL" id="CAL4063774.1"/>
    </source>
</evidence>
<dbReference type="InterPro" id="IPR023088">
    <property type="entry name" value="PDEase"/>
</dbReference>